<sequence length="108" mass="12034">MDRRGPARLCRRRRRRRRPAAGGTAPGTPARLAAQLLSGTGCRPGPWPGPAEGGNHRCRPPPHRRRRARPLWLGTHGLRQHARLPAHRPLTIIVKFNRRSPSFATIAA</sequence>
<reference evidence="2 3" key="1">
    <citation type="submission" date="2018-05" db="EMBL/GenBank/DDBJ databases">
        <title>The draft genome of strain NS-104.</title>
        <authorList>
            <person name="Hang P."/>
            <person name="Jiang J."/>
        </authorList>
    </citation>
    <scope>NUCLEOTIDE SEQUENCE [LARGE SCALE GENOMIC DNA]</scope>
    <source>
        <strain evidence="2 3">NS-104</strain>
    </source>
</reference>
<name>A0A2U2DG90_9HYPH</name>
<feature type="compositionally biased region" description="Basic residues" evidence="1">
    <location>
        <begin position="9"/>
        <end position="19"/>
    </location>
</feature>
<dbReference type="Proteomes" id="UP000245252">
    <property type="component" value="Unassembled WGS sequence"/>
</dbReference>
<feature type="compositionally biased region" description="Basic residues" evidence="1">
    <location>
        <begin position="56"/>
        <end position="65"/>
    </location>
</feature>
<dbReference type="AlphaFoldDB" id="A0A2U2DG90"/>
<dbReference type="EMBL" id="QFBC01000029">
    <property type="protein sequence ID" value="PWE52261.1"/>
    <property type="molecule type" value="Genomic_DNA"/>
</dbReference>
<feature type="compositionally biased region" description="Low complexity" evidence="1">
    <location>
        <begin position="20"/>
        <end position="34"/>
    </location>
</feature>
<comment type="caution">
    <text evidence="2">The sequence shown here is derived from an EMBL/GenBank/DDBJ whole genome shotgun (WGS) entry which is preliminary data.</text>
</comment>
<protein>
    <submittedName>
        <fullName evidence="2">Uncharacterized protein</fullName>
    </submittedName>
</protein>
<proteinExistence type="predicted"/>
<organism evidence="2 3">
    <name type="scientific">Metarhizobium album</name>
    <dbReference type="NCBI Taxonomy" id="2182425"/>
    <lineage>
        <taxon>Bacteria</taxon>
        <taxon>Pseudomonadati</taxon>
        <taxon>Pseudomonadota</taxon>
        <taxon>Alphaproteobacteria</taxon>
        <taxon>Hyphomicrobiales</taxon>
        <taxon>Rhizobiaceae</taxon>
        <taxon>Metarhizobium</taxon>
    </lineage>
</organism>
<evidence type="ECO:0000313" key="2">
    <source>
        <dbReference type="EMBL" id="PWE52261.1"/>
    </source>
</evidence>
<feature type="region of interest" description="Disordered" evidence="1">
    <location>
        <begin position="1"/>
        <end position="65"/>
    </location>
</feature>
<accession>A0A2U2DG90</accession>
<evidence type="ECO:0000256" key="1">
    <source>
        <dbReference type="SAM" id="MobiDB-lite"/>
    </source>
</evidence>
<gene>
    <name evidence="2" type="ORF">DEM27_31945</name>
</gene>
<keyword evidence="3" id="KW-1185">Reference proteome</keyword>
<evidence type="ECO:0000313" key="3">
    <source>
        <dbReference type="Proteomes" id="UP000245252"/>
    </source>
</evidence>